<sequence>MPTRLSIYKLYIKPILLYASSAWGPLISASNWANIEAVQNVAIRTITGAHFFTRNNAILNPPINSLRNEAELAAKVFYHRNSQSTFAHIRDIGTSPAPQILTRRPRPINFVKLQ</sequence>
<dbReference type="EMBL" id="CARXXK010000004">
    <property type="protein sequence ID" value="CAI6364885.1"/>
    <property type="molecule type" value="Genomic_DNA"/>
</dbReference>
<keyword evidence="2" id="KW-1185">Reference proteome</keyword>
<dbReference type="AlphaFoldDB" id="A0AAV0X9E9"/>
<protein>
    <submittedName>
        <fullName evidence="1">Uncharacterized protein</fullName>
    </submittedName>
</protein>
<reference evidence="1 2" key="1">
    <citation type="submission" date="2023-01" db="EMBL/GenBank/DDBJ databases">
        <authorList>
            <person name="Whitehead M."/>
        </authorList>
    </citation>
    <scope>NUCLEOTIDE SEQUENCE [LARGE SCALE GENOMIC DNA]</scope>
</reference>
<evidence type="ECO:0000313" key="1">
    <source>
        <dbReference type="EMBL" id="CAI6364885.1"/>
    </source>
</evidence>
<accession>A0AAV0X9E9</accession>
<evidence type="ECO:0000313" key="2">
    <source>
        <dbReference type="Proteomes" id="UP001160148"/>
    </source>
</evidence>
<name>A0AAV0X9E9_9HEMI</name>
<proteinExistence type="predicted"/>
<organism evidence="1 2">
    <name type="scientific">Macrosiphum euphorbiae</name>
    <name type="common">potato aphid</name>
    <dbReference type="NCBI Taxonomy" id="13131"/>
    <lineage>
        <taxon>Eukaryota</taxon>
        <taxon>Metazoa</taxon>
        <taxon>Ecdysozoa</taxon>
        <taxon>Arthropoda</taxon>
        <taxon>Hexapoda</taxon>
        <taxon>Insecta</taxon>
        <taxon>Pterygota</taxon>
        <taxon>Neoptera</taxon>
        <taxon>Paraneoptera</taxon>
        <taxon>Hemiptera</taxon>
        <taxon>Sternorrhyncha</taxon>
        <taxon>Aphidomorpha</taxon>
        <taxon>Aphidoidea</taxon>
        <taxon>Aphididae</taxon>
        <taxon>Macrosiphini</taxon>
        <taxon>Macrosiphum</taxon>
    </lineage>
</organism>
<dbReference type="Proteomes" id="UP001160148">
    <property type="component" value="Unassembled WGS sequence"/>
</dbReference>
<comment type="caution">
    <text evidence="1">The sequence shown here is derived from an EMBL/GenBank/DDBJ whole genome shotgun (WGS) entry which is preliminary data.</text>
</comment>
<gene>
    <name evidence="1" type="ORF">MEUPH1_LOCUS19663</name>
</gene>